<name>A0AAV9T7Z9_9PEZI</name>
<dbReference type="SUPFAM" id="SSF53335">
    <property type="entry name" value="S-adenosyl-L-methionine-dependent methyltransferases"/>
    <property type="match status" value="1"/>
</dbReference>
<proteinExistence type="inferred from homology"/>
<dbReference type="GO" id="GO:0008168">
    <property type="term" value="F:methyltransferase activity"/>
    <property type="evidence" value="ECO:0007669"/>
    <property type="project" value="UniProtKB-KW"/>
</dbReference>
<dbReference type="Proteomes" id="UP001327957">
    <property type="component" value="Unassembled WGS sequence"/>
</dbReference>
<evidence type="ECO:0000256" key="1">
    <source>
        <dbReference type="ARBA" id="ARBA00038158"/>
    </source>
</evidence>
<reference evidence="4 5" key="1">
    <citation type="submission" date="2023-04" db="EMBL/GenBank/DDBJ databases">
        <title>Colletotrichum tabacum stain YC1 causing leaf anthracnose on Nicotiana tabacum(L.) cv.</title>
        <authorList>
            <person name="Ji Z."/>
            <person name="Wang M."/>
            <person name="Zhang J."/>
            <person name="Wang N."/>
            <person name="Zhou Z."/>
        </authorList>
    </citation>
    <scope>NUCLEOTIDE SEQUENCE [LARGE SCALE GENOMIC DNA]</scope>
    <source>
        <strain evidence="4 5">YC1</strain>
    </source>
</reference>
<dbReference type="AlphaFoldDB" id="A0AAV9T7Z9"/>
<keyword evidence="4" id="KW-0489">Methyltransferase</keyword>
<evidence type="ECO:0000256" key="2">
    <source>
        <dbReference type="SAM" id="MobiDB-lite"/>
    </source>
</evidence>
<dbReference type="Pfam" id="PF13489">
    <property type="entry name" value="Methyltransf_23"/>
    <property type="match status" value="1"/>
</dbReference>
<comment type="similarity">
    <text evidence="1">Belongs to the methyltransferase superfamily. LaeA methyltransferase family.</text>
</comment>
<dbReference type="InterPro" id="IPR011333">
    <property type="entry name" value="SKP1/BTB/POZ_sf"/>
</dbReference>
<dbReference type="GO" id="GO:0032259">
    <property type="term" value="P:methylation"/>
    <property type="evidence" value="ECO:0007669"/>
    <property type="project" value="UniProtKB-KW"/>
</dbReference>
<dbReference type="EMBL" id="JASAOK010000044">
    <property type="protein sequence ID" value="KAK6213710.1"/>
    <property type="molecule type" value="Genomic_DNA"/>
</dbReference>
<accession>A0AAV9T7Z9</accession>
<dbReference type="CDD" id="cd02440">
    <property type="entry name" value="AdoMet_MTases"/>
    <property type="match status" value="1"/>
</dbReference>
<dbReference type="InterPro" id="IPR029063">
    <property type="entry name" value="SAM-dependent_MTases_sf"/>
</dbReference>
<sequence length="583" mass="65540">MSDDNATAPAGTRDDVTPVTAPASHTVADDNNDILAVDAETEDASSITYGSLASSTISVTSSVLGYRLENGRTYHAYKEGSECTNVNEQRRALAAHRANLLTFGAEYLMPNDDREIDRLDLQHNLFIRTFDDRLGTAPPNDPGANVGRVLDVGTGSGSWAIDFGDEHPEAEVIGVDLSAVQVAMVPPNVRFEIDDIEEPWTFSRPFDYIHSRAMTGSIANWRKYIQSCYDNLKPGGYLELNDVDACPVSDDGTLAEDSTLMRAARLCLEAMVALGAPYEEFGRLGAVMREVGFEDVRLQRFRWPTNGWPRDPKYKELGYWNYENLAPNFEAFLMAPLTRALGWTREEVLILAMEVRKDLGNRNIHAYYNMEPQRIITLRTGGREFLVHENILTRSSHYFRKCLLNSPQFVEARTGIIAFDDVDPVALRHYINFAYHQSFFSGPGIPKSHRQPGGCVANLARVYRLCDRFLDAALQRDVGNTLAFVLDHRTPPPPPPGQKAPDLGMWIADYAEGYEMLDSGDGGQQFLREKLLGSFCKHFPLSQFREHSEAVAHHHQFSFELSRRFADMLHAQADTIQRLNRKR</sequence>
<organism evidence="4 5">
    <name type="scientific">Colletotrichum tabaci</name>
    <dbReference type="NCBI Taxonomy" id="1209068"/>
    <lineage>
        <taxon>Eukaryota</taxon>
        <taxon>Fungi</taxon>
        <taxon>Dikarya</taxon>
        <taxon>Ascomycota</taxon>
        <taxon>Pezizomycotina</taxon>
        <taxon>Sordariomycetes</taxon>
        <taxon>Hypocreomycetidae</taxon>
        <taxon>Glomerellales</taxon>
        <taxon>Glomerellaceae</taxon>
        <taxon>Colletotrichum</taxon>
        <taxon>Colletotrichum destructivum species complex</taxon>
    </lineage>
</organism>
<dbReference type="PANTHER" id="PTHR43591">
    <property type="entry name" value="METHYLTRANSFERASE"/>
    <property type="match status" value="1"/>
</dbReference>
<gene>
    <name evidence="4" type="ORF">QIS74_09712</name>
</gene>
<feature type="domain" description="BTB" evidence="3">
    <location>
        <begin position="374"/>
        <end position="435"/>
    </location>
</feature>
<keyword evidence="4" id="KW-0808">Transferase</keyword>
<dbReference type="InterPro" id="IPR000210">
    <property type="entry name" value="BTB/POZ_dom"/>
</dbReference>
<feature type="region of interest" description="Disordered" evidence="2">
    <location>
        <begin position="1"/>
        <end position="26"/>
    </location>
</feature>
<dbReference type="PROSITE" id="PS50097">
    <property type="entry name" value="BTB"/>
    <property type="match status" value="1"/>
</dbReference>
<evidence type="ECO:0000313" key="4">
    <source>
        <dbReference type="EMBL" id="KAK6213710.1"/>
    </source>
</evidence>
<keyword evidence="5" id="KW-1185">Reference proteome</keyword>
<dbReference type="CDD" id="cd18186">
    <property type="entry name" value="BTB_POZ_ZBTB_KLHL-like"/>
    <property type="match status" value="1"/>
</dbReference>
<evidence type="ECO:0000259" key="3">
    <source>
        <dbReference type="PROSITE" id="PS50097"/>
    </source>
</evidence>
<dbReference type="SUPFAM" id="SSF54695">
    <property type="entry name" value="POZ domain"/>
    <property type="match status" value="1"/>
</dbReference>
<evidence type="ECO:0000313" key="5">
    <source>
        <dbReference type="Proteomes" id="UP001327957"/>
    </source>
</evidence>
<dbReference type="Pfam" id="PF00651">
    <property type="entry name" value="BTB"/>
    <property type="match status" value="1"/>
</dbReference>
<dbReference type="PANTHER" id="PTHR43591:SF31">
    <property type="entry name" value="LAEA-LIKE, PUTATIVE (AFU_ORTHOLOGUE AFUA_8G01930)-RELATED"/>
    <property type="match status" value="1"/>
</dbReference>
<comment type="caution">
    <text evidence="4">The sequence shown here is derived from an EMBL/GenBank/DDBJ whole genome shotgun (WGS) entry which is preliminary data.</text>
</comment>
<protein>
    <submittedName>
        <fullName evidence="4">Methyltransferase domain-containing protein</fullName>
    </submittedName>
</protein>
<dbReference type="Gene3D" id="3.40.50.150">
    <property type="entry name" value="Vaccinia Virus protein VP39"/>
    <property type="match status" value="1"/>
</dbReference>
<dbReference type="Gene3D" id="3.30.710.10">
    <property type="entry name" value="Potassium Channel Kv1.1, Chain A"/>
    <property type="match status" value="1"/>
</dbReference>
<dbReference type="SMART" id="SM00225">
    <property type="entry name" value="BTB"/>
    <property type="match status" value="1"/>
</dbReference>